<protein>
    <recommendedName>
        <fullName evidence="2">Chitin-binding type-3 domain-containing protein</fullName>
    </recommendedName>
</protein>
<keyword evidence="1" id="KW-0378">Hydrolase</keyword>
<dbReference type="GO" id="GO:0030246">
    <property type="term" value="F:carbohydrate binding"/>
    <property type="evidence" value="ECO:0007669"/>
    <property type="project" value="InterPro"/>
</dbReference>
<reference evidence="3 4" key="1">
    <citation type="submission" date="2019-05" db="EMBL/GenBank/DDBJ databases">
        <title>Draft genome sequence of Nonomuraea turkmeniaca DSM 43926.</title>
        <authorList>
            <person name="Saricaoglu S."/>
            <person name="Isik K."/>
        </authorList>
    </citation>
    <scope>NUCLEOTIDE SEQUENCE [LARGE SCALE GENOMIC DNA]</scope>
    <source>
        <strain evidence="3 4">DSM 43926</strain>
    </source>
</reference>
<evidence type="ECO:0000256" key="1">
    <source>
        <dbReference type="ARBA" id="ARBA00022801"/>
    </source>
</evidence>
<dbReference type="Pfam" id="PF02839">
    <property type="entry name" value="CBM_5_12"/>
    <property type="match status" value="1"/>
</dbReference>
<dbReference type="RefSeq" id="WP_342779334.1">
    <property type="nucleotide sequence ID" value="NZ_VCKY01000160.1"/>
</dbReference>
<comment type="caution">
    <text evidence="3">The sequence shown here is derived from an EMBL/GenBank/DDBJ whole genome shotgun (WGS) entry which is preliminary data.</text>
</comment>
<dbReference type="EMBL" id="VCKY01000160">
    <property type="protein sequence ID" value="TMR11324.1"/>
    <property type="molecule type" value="Genomic_DNA"/>
</dbReference>
<dbReference type="CDD" id="cd12214">
    <property type="entry name" value="ChiA1_BD"/>
    <property type="match status" value="1"/>
</dbReference>
<evidence type="ECO:0000313" key="4">
    <source>
        <dbReference type="Proteomes" id="UP000309128"/>
    </source>
</evidence>
<dbReference type="AlphaFoldDB" id="A0A5S4F5U7"/>
<dbReference type="GO" id="GO:0005975">
    <property type="term" value="P:carbohydrate metabolic process"/>
    <property type="evidence" value="ECO:0007669"/>
    <property type="project" value="InterPro"/>
</dbReference>
<gene>
    <name evidence="3" type="ORF">ETD86_36205</name>
</gene>
<dbReference type="Gene3D" id="2.10.10.20">
    <property type="entry name" value="Carbohydrate-binding module superfamily 5/12"/>
    <property type="match status" value="1"/>
</dbReference>
<name>A0A5S4F5U7_9ACTN</name>
<dbReference type="GO" id="GO:0004553">
    <property type="term" value="F:hydrolase activity, hydrolyzing O-glycosyl compounds"/>
    <property type="evidence" value="ECO:0007669"/>
    <property type="project" value="InterPro"/>
</dbReference>
<keyword evidence="4" id="KW-1185">Reference proteome</keyword>
<feature type="domain" description="Chitin-binding type-3" evidence="2">
    <location>
        <begin position="2"/>
        <end position="46"/>
    </location>
</feature>
<sequence length="46" mass="4977">GTWSAGTAYRVGDRVTYGGLAYECVQAHTALPGWEPPNVAALWKRV</sequence>
<feature type="non-terminal residue" evidence="3">
    <location>
        <position position="1"/>
    </location>
</feature>
<dbReference type="Proteomes" id="UP000309128">
    <property type="component" value="Unassembled WGS sequence"/>
</dbReference>
<proteinExistence type="predicted"/>
<evidence type="ECO:0000313" key="3">
    <source>
        <dbReference type="EMBL" id="TMR11324.1"/>
    </source>
</evidence>
<organism evidence="3 4">
    <name type="scientific">Nonomuraea turkmeniaca</name>
    <dbReference type="NCBI Taxonomy" id="103838"/>
    <lineage>
        <taxon>Bacteria</taxon>
        <taxon>Bacillati</taxon>
        <taxon>Actinomycetota</taxon>
        <taxon>Actinomycetes</taxon>
        <taxon>Streptosporangiales</taxon>
        <taxon>Streptosporangiaceae</taxon>
        <taxon>Nonomuraea</taxon>
    </lineage>
</organism>
<accession>A0A5S4F5U7</accession>
<dbReference type="GO" id="GO:0005576">
    <property type="term" value="C:extracellular region"/>
    <property type="evidence" value="ECO:0007669"/>
    <property type="project" value="InterPro"/>
</dbReference>
<dbReference type="InterPro" id="IPR003610">
    <property type="entry name" value="CBM5/12"/>
</dbReference>
<dbReference type="SMART" id="SM00495">
    <property type="entry name" value="ChtBD3"/>
    <property type="match status" value="1"/>
</dbReference>
<dbReference type="SUPFAM" id="SSF51055">
    <property type="entry name" value="Carbohydrate binding domain"/>
    <property type="match status" value="1"/>
</dbReference>
<dbReference type="InterPro" id="IPR036573">
    <property type="entry name" value="CBM_sf_5/12"/>
</dbReference>
<evidence type="ECO:0000259" key="2">
    <source>
        <dbReference type="SMART" id="SM00495"/>
    </source>
</evidence>